<accession>K1L6D2</accession>
<dbReference type="SUPFAM" id="SSF47413">
    <property type="entry name" value="lambda repressor-like DNA-binding domains"/>
    <property type="match status" value="1"/>
</dbReference>
<evidence type="ECO:0000313" key="2">
    <source>
        <dbReference type="EMBL" id="EKB47647.1"/>
    </source>
</evidence>
<dbReference type="PROSITE" id="PS50943">
    <property type="entry name" value="HTH_CROC1"/>
    <property type="match status" value="1"/>
</dbReference>
<dbReference type="GO" id="GO:0003677">
    <property type="term" value="F:DNA binding"/>
    <property type="evidence" value="ECO:0007669"/>
    <property type="project" value="InterPro"/>
</dbReference>
<dbReference type="Gene3D" id="1.10.260.40">
    <property type="entry name" value="lambda repressor-like DNA-binding domains"/>
    <property type="match status" value="1"/>
</dbReference>
<dbReference type="RefSeq" id="WP_009186761.1">
    <property type="nucleotide sequence ID" value="NZ_AMGM01000104.1"/>
</dbReference>
<proteinExistence type="predicted"/>
<feature type="domain" description="HTH cro/C1-type" evidence="1">
    <location>
        <begin position="10"/>
        <end position="64"/>
    </location>
</feature>
<organism evidence="2 3">
    <name type="scientific">Cecembia lonarensis (strain CCUG 58316 / KCTC 22772 / LW9)</name>
    <dbReference type="NCBI Taxonomy" id="1225176"/>
    <lineage>
        <taxon>Bacteria</taxon>
        <taxon>Pseudomonadati</taxon>
        <taxon>Bacteroidota</taxon>
        <taxon>Cytophagia</taxon>
        <taxon>Cytophagales</taxon>
        <taxon>Cyclobacteriaceae</taxon>
        <taxon>Cecembia</taxon>
    </lineage>
</organism>
<evidence type="ECO:0000259" key="1">
    <source>
        <dbReference type="PROSITE" id="PS50943"/>
    </source>
</evidence>
<dbReference type="Proteomes" id="UP000004478">
    <property type="component" value="Unassembled WGS sequence"/>
</dbReference>
<gene>
    <name evidence="2" type="ORF">B879_03748</name>
</gene>
<sequence length="70" mass="8151">MNKIKRYNRIKAVLADSGKSNKEIAEHFKIQEETVSRWMSNKAQPSLQRLFELAEFLDVDVRTLIVSNKS</sequence>
<dbReference type="InterPro" id="IPR001387">
    <property type="entry name" value="Cro/C1-type_HTH"/>
</dbReference>
<dbReference type="CDD" id="cd00093">
    <property type="entry name" value="HTH_XRE"/>
    <property type="match status" value="1"/>
</dbReference>
<evidence type="ECO:0000313" key="3">
    <source>
        <dbReference type="Proteomes" id="UP000004478"/>
    </source>
</evidence>
<dbReference type="Pfam" id="PF01381">
    <property type="entry name" value="HTH_3"/>
    <property type="match status" value="1"/>
</dbReference>
<name>K1L6D2_CECL9</name>
<reference evidence="2 3" key="1">
    <citation type="journal article" date="2012" name="J. Bacteriol.">
        <title>Draft Genome Sequence of Cecembia lonarensis Strain LW9T, Isolated from Lonar Lake, a Haloalkaline Lake in India.</title>
        <authorList>
            <person name="Shivaji S."/>
            <person name="Ara S."/>
            <person name="Singh A."/>
            <person name="Pinnaka A.K."/>
        </authorList>
    </citation>
    <scope>NUCLEOTIDE SEQUENCE [LARGE SCALE GENOMIC DNA]</scope>
    <source>
        <strain evidence="2 3">LW9</strain>
    </source>
</reference>
<comment type="caution">
    <text evidence="2">The sequence shown here is derived from an EMBL/GenBank/DDBJ whole genome shotgun (WGS) entry which is preliminary data.</text>
</comment>
<keyword evidence="3" id="KW-1185">Reference proteome</keyword>
<dbReference type="EMBL" id="AMGM01000104">
    <property type="protein sequence ID" value="EKB47647.1"/>
    <property type="molecule type" value="Genomic_DNA"/>
</dbReference>
<dbReference type="InterPro" id="IPR010982">
    <property type="entry name" value="Lambda_DNA-bd_dom_sf"/>
</dbReference>
<dbReference type="AlphaFoldDB" id="K1L6D2"/>
<dbReference type="OrthoDB" id="7865033at2"/>
<dbReference type="SMART" id="SM00530">
    <property type="entry name" value="HTH_XRE"/>
    <property type="match status" value="1"/>
</dbReference>
<protein>
    <submittedName>
        <fullName evidence="2">Helix-turn-helix protein</fullName>
    </submittedName>
</protein>